<dbReference type="Proteomes" id="UP001159363">
    <property type="component" value="Chromosome 9"/>
</dbReference>
<name>A0ABQ9GRM5_9NEOP</name>
<accession>A0ABQ9GRM5</accession>
<evidence type="ECO:0000313" key="1">
    <source>
        <dbReference type="EMBL" id="KAJ8874644.1"/>
    </source>
</evidence>
<organism evidence="1 2">
    <name type="scientific">Dryococelus australis</name>
    <dbReference type="NCBI Taxonomy" id="614101"/>
    <lineage>
        <taxon>Eukaryota</taxon>
        <taxon>Metazoa</taxon>
        <taxon>Ecdysozoa</taxon>
        <taxon>Arthropoda</taxon>
        <taxon>Hexapoda</taxon>
        <taxon>Insecta</taxon>
        <taxon>Pterygota</taxon>
        <taxon>Neoptera</taxon>
        <taxon>Polyneoptera</taxon>
        <taxon>Phasmatodea</taxon>
        <taxon>Verophasmatodea</taxon>
        <taxon>Anareolatae</taxon>
        <taxon>Phasmatidae</taxon>
        <taxon>Eurycanthinae</taxon>
        <taxon>Dryococelus</taxon>
    </lineage>
</organism>
<protein>
    <submittedName>
        <fullName evidence="1">Uncharacterized protein</fullName>
    </submittedName>
</protein>
<reference evidence="1 2" key="1">
    <citation type="submission" date="2023-02" db="EMBL/GenBank/DDBJ databases">
        <title>LHISI_Scaffold_Assembly.</title>
        <authorList>
            <person name="Stuart O.P."/>
            <person name="Cleave R."/>
            <person name="Magrath M.J.L."/>
            <person name="Mikheyev A.S."/>
        </authorList>
    </citation>
    <scope>NUCLEOTIDE SEQUENCE [LARGE SCALE GENOMIC DNA]</scope>
    <source>
        <strain evidence="1">Daus_M_001</strain>
        <tissue evidence="1">Leg muscle</tissue>
    </source>
</reference>
<proteinExistence type="predicted"/>
<evidence type="ECO:0000313" key="2">
    <source>
        <dbReference type="Proteomes" id="UP001159363"/>
    </source>
</evidence>
<dbReference type="EMBL" id="JARBHB010000010">
    <property type="protein sequence ID" value="KAJ8874644.1"/>
    <property type="molecule type" value="Genomic_DNA"/>
</dbReference>
<gene>
    <name evidence="1" type="ORF">PR048_025510</name>
</gene>
<sequence length="162" mass="18410">MLHLSYGLCFRTHSGSRPRSMLILNFEQNVIHRFSHDPSTSICSILGGEIFPHRAEFVQWFLKIVADEADFPHRVTFTNGCNFGLDDYINVNATVMLVRQQSVFVNILSGVTGNFMCSGSTTSQIYHLYTELLKRFLWLPAQWNPTSLLPGLETLVWHCVSG</sequence>
<keyword evidence="2" id="KW-1185">Reference proteome</keyword>
<comment type="caution">
    <text evidence="1">The sequence shown here is derived from an EMBL/GenBank/DDBJ whole genome shotgun (WGS) entry which is preliminary data.</text>
</comment>